<dbReference type="InterPro" id="IPR012677">
    <property type="entry name" value="Nucleotide-bd_a/b_plait_sf"/>
</dbReference>
<dbReference type="InterPro" id="IPR000504">
    <property type="entry name" value="RRM_dom"/>
</dbReference>
<evidence type="ECO:0000313" key="4">
    <source>
        <dbReference type="EMBL" id="ETV70824.1"/>
    </source>
</evidence>
<feature type="compositionally biased region" description="Basic and acidic residues" evidence="2">
    <location>
        <begin position="71"/>
        <end position="86"/>
    </location>
</feature>
<organism evidence="4">
    <name type="scientific">Aphanomyces astaci</name>
    <name type="common">Crayfish plague agent</name>
    <dbReference type="NCBI Taxonomy" id="112090"/>
    <lineage>
        <taxon>Eukaryota</taxon>
        <taxon>Sar</taxon>
        <taxon>Stramenopiles</taxon>
        <taxon>Oomycota</taxon>
        <taxon>Saprolegniomycetes</taxon>
        <taxon>Saprolegniales</taxon>
        <taxon>Verrucalvaceae</taxon>
        <taxon>Aphanomyces</taxon>
    </lineage>
</organism>
<dbReference type="SUPFAM" id="SSF54928">
    <property type="entry name" value="RNA-binding domain, RBD"/>
    <property type="match status" value="1"/>
</dbReference>
<dbReference type="GO" id="GO:0003723">
    <property type="term" value="F:RNA binding"/>
    <property type="evidence" value="ECO:0007669"/>
    <property type="project" value="UniProtKB-UniRule"/>
</dbReference>
<dbReference type="AlphaFoldDB" id="W4FVI7"/>
<protein>
    <recommendedName>
        <fullName evidence="3">RRM domain-containing protein</fullName>
    </recommendedName>
</protein>
<keyword evidence="1" id="KW-0694">RNA-binding</keyword>
<dbReference type="RefSeq" id="XP_009839487.1">
    <property type="nucleotide sequence ID" value="XM_009841185.1"/>
</dbReference>
<dbReference type="GeneID" id="20815610"/>
<accession>W4FVI7</accession>
<dbReference type="Gene3D" id="3.30.70.330">
    <property type="match status" value="1"/>
</dbReference>
<sequence length="127" mass="14395">MLPYAYTNNIVVQLFTGYGKIARVTLLRHKDTRASRGVAIVLFSQPEDCKKACKAQAIVKSMMLSGSMSNDDGRSGDFIKKREYSSKKPIPAFLREKPKPKKSSQRRAKFEHGEAADYCDHTQDDHR</sequence>
<feature type="compositionally biased region" description="Basic and acidic residues" evidence="2">
    <location>
        <begin position="108"/>
        <end position="127"/>
    </location>
</feature>
<dbReference type="OrthoDB" id="267048at2759"/>
<feature type="region of interest" description="Disordered" evidence="2">
    <location>
        <begin position="65"/>
        <end position="127"/>
    </location>
</feature>
<dbReference type="EMBL" id="KI913163">
    <property type="protein sequence ID" value="ETV70824.1"/>
    <property type="molecule type" value="Genomic_DNA"/>
</dbReference>
<dbReference type="InterPro" id="IPR044598">
    <property type="entry name" value="ZCRB1"/>
</dbReference>
<dbReference type="STRING" id="112090.W4FVI7"/>
<dbReference type="GO" id="GO:0005689">
    <property type="term" value="C:U12-type spliceosomal complex"/>
    <property type="evidence" value="ECO:0007669"/>
    <property type="project" value="InterPro"/>
</dbReference>
<proteinExistence type="predicted"/>
<dbReference type="InterPro" id="IPR035979">
    <property type="entry name" value="RBD_domain_sf"/>
</dbReference>
<gene>
    <name evidence="4" type="ORF">H257_13614</name>
</gene>
<feature type="domain" description="RRM" evidence="3">
    <location>
        <begin position="1"/>
        <end position="74"/>
    </location>
</feature>
<reference evidence="4" key="1">
    <citation type="submission" date="2013-12" db="EMBL/GenBank/DDBJ databases">
        <title>The Genome Sequence of Aphanomyces astaci APO3.</title>
        <authorList>
            <consortium name="The Broad Institute Genomics Platform"/>
            <person name="Russ C."/>
            <person name="Tyler B."/>
            <person name="van West P."/>
            <person name="Dieguez-Uribeondo J."/>
            <person name="Young S.K."/>
            <person name="Zeng Q."/>
            <person name="Gargeya S."/>
            <person name="Fitzgerald M."/>
            <person name="Abouelleil A."/>
            <person name="Alvarado L."/>
            <person name="Chapman S.B."/>
            <person name="Gainer-Dewar J."/>
            <person name="Goldberg J."/>
            <person name="Griggs A."/>
            <person name="Gujja S."/>
            <person name="Hansen M."/>
            <person name="Howarth C."/>
            <person name="Imamovic A."/>
            <person name="Ireland A."/>
            <person name="Larimer J."/>
            <person name="McCowan C."/>
            <person name="Murphy C."/>
            <person name="Pearson M."/>
            <person name="Poon T.W."/>
            <person name="Priest M."/>
            <person name="Roberts A."/>
            <person name="Saif S."/>
            <person name="Shea T."/>
            <person name="Sykes S."/>
            <person name="Wortman J."/>
            <person name="Nusbaum C."/>
            <person name="Birren B."/>
        </authorList>
    </citation>
    <scope>NUCLEOTIDE SEQUENCE [LARGE SCALE GENOMIC DNA]</scope>
    <source>
        <strain evidence="4">APO3</strain>
    </source>
</reference>
<dbReference type="VEuPathDB" id="FungiDB:H257_13614"/>
<dbReference type="Pfam" id="PF00076">
    <property type="entry name" value="RRM_1"/>
    <property type="match status" value="1"/>
</dbReference>
<evidence type="ECO:0000259" key="3">
    <source>
        <dbReference type="PROSITE" id="PS50102"/>
    </source>
</evidence>
<evidence type="ECO:0000256" key="1">
    <source>
        <dbReference type="PROSITE-ProRule" id="PRU00176"/>
    </source>
</evidence>
<dbReference type="GO" id="GO:0000398">
    <property type="term" value="P:mRNA splicing, via spliceosome"/>
    <property type="evidence" value="ECO:0007669"/>
    <property type="project" value="InterPro"/>
</dbReference>
<evidence type="ECO:0000256" key="2">
    <source>
        <dbReference type="SAM" id="MobiDB-lite"/>
    </source>
</evidence>
<dbReference type="PANTHER" id="PTHR46259:SF1">
    <property type="entry name" value="ZINC FINGER CCHC-TYPE AND RNA-BINDING MOTIF-CONTAINING PROTEIN 1"/>
    <property type="match status" value="1"/>
</dbReference>
<name>W4FVI7_APHAT</name>
<dbReference type="PANTHER" id="PTHR46259">
    <property type="entry name" value="ZINC FINGER CCHC-TYPE AND RNA-BINDING MOTIF-CONTAINING PROTEIN 1"/>
    <property type="match status" value="1"/>
</dbReference>
<feature type="compositionally biased region" description="Basic residues" evidence="2">
    <location>
        <begin position="98"/>
        <end position="107"/>
    </location>
</feature>
<dbReference type="PROSITE" id="PS50102">
    <property type="entry name" value="RRM"/>
    <property type="match status" value="1"/>
</dbReference>